<reference evidence="1" key="2">
    <citation type="journal article" date="2022" name="New Phytol.">
        <title>Evolutionary transition to the ectomycorrhizal habit in the genomes of a hyperdiverse lineage of mushroom-forming fungi.</title>
        <authorList>
            <person name="Looney B."/>
            <person name="Miyauchi S."/>
            <person name="Morin E."/>
            <person name="Drula E."/>
            <person name="Courty P.E."/>
            <person name="Kohler A."/>
            <person name="Kuo A."/>
            <person name="LaButti K."/>
            <person name="Pangilinan J."/>
            <person name="Lipzen A."/>
            <person name="Riley R."/>
            <person name="Andreopoulos W."/>
            <person name="He G."/>
            <person name="Johnson J."/>
            <person name="Nolan M."/>
            <person name="Tritt A."/>
            <person name="Barry K.W."/>
            <person name="Grigoriev I.V."/>
            <person name="Nagy L.G."/>
            <person name="Hibbett D."/>
            <person name="Henrissat B."/>
            <person name="Matheny P.B."/>
            <person name="Labbe J."/>
            <person name="Martin F.M."/>
        </authorList>
    </citation>
    <scope>NUCLEOTIDE SEQUENCE</scope>
    <source>
        <strain evidence="1">HHB10654</strain>
    </source>
</reference>
<reference evidence="1" key="1">
    <citation type="submission" date="2021-03" db="EMBL/GenBank/DDBJ databases">
        <authorList>
            <consortium name="DOE Joint Genome Institute"/>
            <person name="Ahrendt S."/>
            <person name="Looney B.P."/>
            <person name="Miyauchi S."/>
            <person name="Morin E."/>
            <person name="Drula E."/>
            <person name="Courty P.E."/>
            <person name="Chicoki N."/>
            <person name="Fauchery L."/>
            <person name="Kohler A."/>
            <person name="Kuo A."/>
            <person name="Labutti K."/>
            <person name="Pangilinan J."/>
            <person name="Lipzen A."/>
            <person name="Riley R."/>
            <person name="Andreopoulos W."/>
            <person name="He G."/>
            <person name="Johnson J."/>
            <person name="Barry K.W."/>
            <person name="Grigoriev I.V."/>
            <person name="Nagy L."/>
            <person name="Hibbett D."/>
            <person name="Henrissat B."/>
            <person name="Matheny P.B."/>
            <person name="Labbe J."/>
            <person name="Martin F."/>
        </authorList>
    </citation>
    <scope>NUCLEOTIDE SEQUENCE</scope>
    <source>
        <strain evidence="1">HHB10654</strain>
    </source>
</reference>
<comment type="caution">
    <text evidence="1">The sequence shown here is derived from an EMBL/GenBank/DDBJ whole genome shotgun (WGS) entry which is preliminary data.</text>
</comment>
<dbReference type="EMBL" id="MU277279">
    <property type="protein sequence ID" value="KAI0055796.1"/>
    <property type="molecule type" value="Genomic_DNA"/>
</dbReference>
<evidence type="ECO:0000313" key="2">
    <source>
        <dbReference type="Proteomes" id="UP000814140"/>
    </source>
</evidence>
<evidence type="ECO:0000313" key="1">
    <source>
        <dbReference type="EMBL" id="KAI0055796.1"/>
    </source>
</evidence>
<gene>
    <name evidence="1" type="ORF">BV25DRAFT_1921530</name>
</gene>
<proteinExistence type="predicted"/>
<sequence>MDVDPDEAAPPVHMDIEPDGAAQPGIAAQGHRYPTRSKRRKVVNKTDGHKEEEEPLPVAKRRRRSRRQPERHSSDKEPLAKRGVRKKRIQRWQSIPRHRSWEGERGERDARSEANQFVNKIQFQKVTLEDMLRPVILPNGKVWDLTGIGKNKKGNTVLRLRPRKNEPSVEGVGVSSNPDTGQHMSNLLPSNTPDVWNHEMRQPAEQTAGETAQSIPHADAQSLSVNPTEALKLPNPETGQSSESAAQPTHRVEPVNVMERLEFRGPEAGQSSESAAQPTHRVEPVNVMEGLEFWGPETGQSSNAAPMEPPRDRTLGQLRRQAEMDSYFDALEEQIYGPEVFQTVPPSVPGQGPTIHPNPADPPFDSRKPLKPGPIFVMGQDPTKSRRPAIQRDAHRPRPYEKKRPAHMAPDESTDAEIITKFVQSHPTGSSATAVRQPPEMPFTILHSGQPIPLNNEFQMNIGRHPGHPLAEVQPEPSAEGGGGAEPMQSTPFTPVPPTQPAEVQPEPSAEGGGGAEPFQSTPFTPVPPTQPAEVQPEPSAEGGGGAEPFQSTPFTPVPPTQPAEVQPEPSAEGGGGAEPFQSTPFTPVQPTQPTEAIYSPHNLHLEVPVQTTETPKGGKTSWSHVPPIVPFVTIEHDPAAGPAMDCGPDGFGGTETSKHAQVPVLKPDPTTEHGAAAKHAMDDDVGGTETSRHAEVPVSEPDLTSKHDAAAGHAMGDDFGGVETSKRAEVSEPTDIAEAIEQDRPAGMTPAEPIRTVRRKVELTEEQDVDAPAGRPFVPKASPTPAMTGKTEPKAPSPSSPAVPRSDPTGASVPDVASAAGAASVPPENAASEYPQPTLAAIPPEALRSFFSYFEQGNGQGSAGHTFEQFMANLQTAIPAQSSIPTRSPPSTNPPVPETSKWSNDPQNRSEIGPDTPILRMFSSESLEGTHESMGHPMDVDAEPVTGSGGVPTANPDSEPQRTDTNKGKGKGKGKGKAVHFATDEPPQPTAAPTNHSPSATSAKPTSSSTKLPMAFAKHPVSAQPSTNSIGLNFVRPMKPMPSVKKSVKKSAPMNDVPPEQPSATSARVSSSGVPLSSKKPPPSSQGPPSAGIPPPAGAPQPARAPPPNKAPNVPPSAQAPPSMGVPPPASSKARTAKPPPPSQGPSAGIPPPAGAPQPARAPPPNKAPNVPPSAQAQPSAGSPAAASGKAHSAKPPRTASGKAKAASSARAPPSERISPPTGVPPAASAKGRDAKAAPSPASSKGPRTAKVPPPFSAEVPPSSVPPHAPRAAKVPPSSKVPPLPKRPPPEKPRPSANAPGSSKPANSTKDPPAAKKPPPAKPGPSKTKPQAKPPPPADDGMNVDPPGDPDVHEQLSVIRRQLRDMETKLDITLNRSRQSQGSTPIPDSSPGAGPSSKKSGGMHSDATDKPTAEQKKGKRPGKRPRRTIHGFIEGHRDAEPRDYQTLLLQGNVREFALTMFDRLDTDSPFPPPPTQEELDTFFLSGEGGPSEDNFRLDFTRDRSPWNRQLAVVFAELFVESDQYEEEDESLIASTFLTHIKTLRSQATKIKHKPSGIFKRKRTLAAQRQARRSRREDLYTRRLAAAAFFKDQLPAAPSLIALLKGPGMSDDESDHQGSRRGGIRRYDIVASAWRSPELSLWLRIIDLLYIHTKFRDTDTAAPGNWVRIRNPSNRIQQGTPVSGLSRNFYNPTWLANLSLSVQAELNIQPNADFRIPDALLRTVSLAARYIHVESGHIAPLNPDDVDLADLENWLVTGKTFEQKEKEAEDDGGVEEEGAEVKDDGEAEVEEGADEEGDGVDEGVGEGDEDVDDGDGVNEGLDKDVEMDGQADEDSKRSDEDVDMDDATAEDAAWSTESESDEGQATTANVQGDEAEGAEGAWSTDEDE</sequence>
<protein>
    <submittedName>
        <fullName evidence="1">Uncharacterized protein</fullName>
    </submittedName>
</protein>
<keyword evidence="2" id="KW-1185">Reference proteome</keyword>
<accession>A0ACB8SIT9</accession>
<dbReference type="Proteomes" id="UP000814140">
    <property type="component" value="Unassembled WGS sequence"/>
</dbReference>
<name>A0ACB8SIT9_9AGAM</name>
<organism evidence="1 2">
    <name type="scientific">Artomyces pyxidatus</name>
    <dbReference type="NCBI Taxonomy" id="48021"/>
    <lineage>
        <taxon>Eukaryota</taxon>
        <taxon>Fungi</taxon>
        <taxon>Dikarya</taxon>
        <taxon>Basidiomycota</taxon>
        <taxon>Agaricomycotina</taxon>
        <taxon>Agaricomycetes</taxon>
        <taxon>Russulales</taxon>
        <taxon>Auriscalpiaceae</taxon>
        <taxon>Artomyces</taxon>
    </lineage>
</organism>